<comment type="caution">
    <text evidence="1">The sequence shown here is derived from an EMBL/GenBank/DDBJ whole genome shotgun (WGS) entry which is preliminary data.</text>
</comment>
<reference evidence="1 2" key="1">
    <citation type="submission" date="2019-06" db="EMBL/GenBank/DDBJ databases">
        <title>Sequencing the genomes of 1000 actinobacteria strains.</title>
        <authorList>
            <person name="Klenk H.-P."/>
        </authorList>
    </citation>
    <scope>NUCLEOTIDE SEQUENCE [LARGE SCALE GENOMIC DNA]</scope>
    <source>
        <strain evidence="1 2">DSM 103495</strain>
    </source>
</reference>
<gene>
    <name evidence="1" type="ORF">FB390_5207</name>
</gene>
<evidence type="ECO:0000313" key="2">
    <source>
        <dbReference type="Proteomes" id="UP000316331"/>
    </source>
</evidence>
<organism evidence="1 2">
    <name type="scientific">Nocardia bhagyanarayanae</name>
    <dbReference type="NCBI Taxonomy" id="1215925"/>
    <lineage>
        <taxon>Bacteria</taxon>
        <taxon>Bacillati</taxon>
        <taxon>Actinomycetota</taxon>
        <taxon>Actinomycetes</taxon>
        <taxon>Mycobacteriales</taxon>
        <taxon>Nocardiaceae</taxon>
        <taxon>Nocardia</taxon>
    </lineage>
</organism>
<evidence type="ECO:0000313" key="1">
    <source>
        <dbReference type="EMBL" id="TQM33477.1"/>
    </source>
</evidence>
<proteinExistence type="predicted"/>
<protein>
    <submittedName>
        <fullName evidence="1">Uncharacterized protein</fullName>
    </submittedName>
</protein>
<keyword evidence="2" id="KW-1185">Reference proteome</keyword>
<dbReference type="Proteomes" id="UP000316331">
    <property type="component" value="Unassembled WGS sequence"/>
</dbReference>
<dbReference type="EMBL" id="VFPG01000001">
    <property type="protein sequence ID" value="TQM33477.1"/>
    <property type="molecule type" value="Genomic_DNA"/>
</dbReference>
<sequence length="266" mass="28107">MIPVRSNIRDIARVSCMTTVLLTTLALTTATGSAVQSPTPGGPSAPVDTAPADRINIDSLAVSVYPSPGTLTGVSVHFDRASRTETGQKPAAANQFVFLFDRSIRPNPHRFPSCSRAVLATNGVAACPAGSKVGTGVADFYPEGRVQVVVFNTVHPSGESGVLITIPATGAILENTFEPVADAYRGEYGWGSDELLPSPLPPDQRGATVRFQVSFGATYTDEHGTHSYLESFALPGQQLRFGLWSRFVTGQTILPTATAPRPLPVL</sequence>
<dbReference type="AlphaFoldDB" id="A0A543FHZ9"/>
<name>A0A543FHZ9_9NOCA</name>
<accession>A0A543FHZ9</accession>